<evidence type="ECO:0000256" key="8">
    <source>
        <dbReference type="RuleBase" id="RU363032"/>
    </source>
</evidence>
<dbReference type="GO" id="GO:0006865">
    <property type="term" value="P:amino acid transport"/>
    <property type="evidence" value="ECO:0007669"/>
    <property type="project" value="TreeGrafter"/>
</dbReference>
<dbReference type="GO" id="GO:0043190">
    <property type="term" value="C:ATP-binding cassette (ABC) transporter complex"/>
    <property type="evidence" value="ECO:0007669"/>
    <property type="project" value="InterPro"/>
</dbReference>
<dbReference type="CDD" id="cd06261">
    <property type="entry name" value="TM_PBP2"/>
    <property type="match status" value="1"/>
</dbReference>
<comment type="similarity">
    <text evidence="2">Belongs to the binding-protein-dependent transport system permease family. HisMQ subfamily.</text>
</comment>
<reference evidence="11" key="1">
    <citation type="journal article" date="2011" name="J. Bacteriol.">
        <title>Genome sequences of eight morphologically diverse alphaproteobacteria.</title>
        <authorList>
            <consortium name="US DOE Joint Genome Institute"/>
            <person name="Brown P.J."/>
            <person name="Kysela D.T."/>
            <person name="Buechlein A."/>
            <person name="Hemmerich C."/>
            <person name="Brun Y.V."/>
        </authorList>
    </citation>
    <scope>NUCLEOTIDE SEQUENCE [LARGE SCALE GENOMIC DNA]</scope>
    <source>
        <strain evidence="11">ATCC 17100 / ATH 3.1.1 / DSM 162 / LMG 4299</strain>
    </source>
</reference>
<accession>E3I1M8</accession>
<keyword evidence="3 8" id="KW-0813">Transport</keyword>
<dbReference type="GO" id="GO:0022857">
    <property type="term" value="F:transmembrane transporter activity"/>
    <property type="evidence" value="ECO:0007669"/>
    <property type="project" value="InterPro"/>
</dbReference>
<feature type="transmembrane region" description="Helical" evidence="8">
    <location>
        <begin position="114"/>
        <end position="134"/>
    </location>
</feature>
<dbReference type="InterPro" id="IPR000515">
    <property type="entry name" value="MetI-like"/>
</dbReference>
<feature type="transmembrane region" description="Helical" evidence="8">
    <location>
        <begin position="266"/>
        <end position="290"/>
    </location>
</feature>
<dbReference type="InterPro" id="IPR035906">
    <property type="entry name" value="MetI-like_sf"/>
</dbReference>
<dbReference type="PROSITE" id="PS50928">
    <property type="entry name" value="ABC_TM1"/>
    <property type="match status" value="1"/>
</dbReference>
<evidence type="ECO:0000313" key="10">
    <source>
        <dbReference type="EMBL" id="ADP72403.1"/>
    </source>
</evidence>
<dbReference type="PANTHER" id="PTHR30614:SF41">
    <property type="entry name" value="INNER MEMBRANE AMINO-ACID ABC TRANSPORTER PERMEASE PROTEIN YHDY"/>
    <property type="match status" value="1"/>
</dbReference>
<evidence type="ECO:0000256" key="1">
    <source>
        <dbReference type="ARBA" id="ARBA00004429"/>
    </source>
</evidence>
<feature type="transmembrane region" description="Helical" evidence="8">
    <location>
        <begin position="146"/>
        <end position="174"/>
    </location>
</feature>
<dbReference type="InterPro" id="IPR043429">
    <property type="entry name" value="ArtM/GltK/GlnP/TcyL/YhdX-like"/>
</dbReference>
<feature type="transmembrane region" description="Helical" evidence="8">
    <location>
        <begin position="325"/>
        <end position="343"/>
    </location>
</feature>
<keyword evidence="6 8" id="KW-1133">Transmembrane helix</keyword>
<keyword evidence="5 8" id="KW-0812">Transmembrane</keyword>
<dbReference type="eggNOG" id="COG0765">
    <property type="taxonomic scope" value="Bacteria"/>
</dbReference>
<gene>
    <name evidence="10" type="ordered locus">Rvan_3208</name>
</gene>
<name>E3I1M8_RHOVT</name>
<evidence type="ECO:0000256" key="4">
    <source>
        <dbReference type="ARBA" id="ARBA00022475"/>
    </source>
</evidence>
<dbReference type="EMBL" id="CP002292">
    <property type="protein sequence ID" value="ADP72403.1"/>
    <property type="molecule type" value="Genomic_DNA"/>
</dbReference>
<dbReference type="PANTHER" id="PTHR30614">
    <property type="entry name" value="MEMBRANE COMPONENT OF AMINO ACID ABC TRANSPORTER"/>
    <property type="match status" value="1"/>
</dbReference>
<sequence>MTTSDALPFSATTPAFRRLLGRAVNAAVTLTLGVALAFVAYGALSFLVFGAAWSGDVSACRATEGACWPFVAAKLKQFVFGRYPDDELWRAAAAMLLPPALLLAAFLARRRFGLAGFAAAVVLGLPLAFLLVAGDGVLLAPVSTDVWGGLTLTLLVSYTGIAASLPLGIVLALMRRSSWPVPRWLAICFIEFWRGVPLVTVLFMAAVMLPLFLPEGASVNKPARALFAIAVFASAYMAEVIRGGLQSVPENQVTAGRALGLRYSQILALVILPQAIRSALPGIAGTFIGLLKDTTLVLVIGLFDFLGMIQLAAADPAWSASTTTLTGYAFAALVFWSLCYAIARVSAYLERVTAESRR</sequence>
<evidence type="ECO:0000256" key="7">
    <source>
        <dbReference type="ARBA" id="ARBA00023136"/>
    </source>
</evidence>
<feature type="transmembrane region" description="Helical" evidence="8">
    <location>
        <begin position="88"/>
        <end position="107"/>
    </location>
</feature>
<comment type="subcellular location">
    <subcellularLocation>
        <location evidence="1">Cell inner membrane</location>
        <topology evidence="1">Multi-pass membrane protein</topology>
    </subcellularLocation>
    <subcellularLocation>
        <location evidence="8">Cell membrane</location>
        <topology evidence="8">Multi-pass membrane protein</topology>
    </subcellularLocation>
</comment>
<proteinExistence type="inferred from homology"/>
<dbReference type="HOGENOM" id="CLU_019602_16_1_5"/>
<feature type="transmembrane region" description="Helical" evidence="8">
    <location>
        <begin position="296"/>
        <end position="313"/>
    </location>
</feature>
<dbReference type="KEGG" id="rva:Rvan_3208"/>
<dbReference type="Proteomes" id="UP000001399">
    <property type="component" value="Chromosome"/>
</dbReference>
<dbReference type="NCBIfam" id="TIGR01726">
    <property type="entry name" value="HEQRo_perm_3TM"/>
    <property type="match status" value="1"/>
</dbReference>
<evidence type="ECO:0000256" key="6">
    <source>
        <dbReference type="ARBA" id="ARBA00022989"/>
    </source>
</evidence>
<feature type="transmembrane region" description="Helical" evidence="8">
    <location>
        <begin position="195"/>
        <end position="213"/>
    </location>
</feature>
<evidence type="ECO:0000256" key="5">
    <source>
        <dbReference type="ARBA" id="ARBA00022692"/>
    </source>
</evidence>
<dbReference type="SUPFAM" id="SSF161098">
    <property type="entry name" value="MetI-like"/>
    <property type="match status" value="1"/>
</dbReference>
<evidence type="ECO:0000259" key="9">
    <source>
        <dbReference type="PROSITE" id="PS50928"/>
    </source>
</evidence>
<dbReference type="AlphaFoldDB" id="E3I1M8"/>
<protein>
    <submittedName>
        <fullName evidence="10">Polar amino acid ABC transporter, inner membrane subunit</fullName>
    </submittedName>
</protein>
<keyword evidence="11" id="KW-1185">Reference proteome</keyword>
<dbReference type="OrthoDB" id="9771188at2"/>
<keyword evidence="7 8" id="KW-0472">Membrane</keyword>
<feature type="transmembrane region" description="Helical" evidence="8">
    <location>
        <begin position="26"/>
        <end position="49"/>
    </location>
</feature>
<dbReference type="Gene3D" id="1.10.3720.10">
    <property type="entry name" value="MetI-like"/>
    <property type="match status" value="1"/>
</dbReference>
<organism evidence="10 11">
    <name type="scientific">Rhodomicrobium vannielii (strain ATCC 17100 / DSM 162 / LMG 4299 / NCIMB 10020 / ATH 3.1.1)</name>
    <dbReference type="NCBI Taxonomy" id="648757"/>
    <lineage>
        <taxon>Bacteria</taxon>
        <taxon>Pseudomonadati</taxon>
        <taxon>Pseudomonadota</taxon>
        <taxon>Alphaproteobacteria</taxon>
        <taxon>Hyphomicrobiales</taxon>
        <taxon>Hyphomicrobiaceae</taxon>
        <taxon>Rhodomicrobium</taxon>
    </lineage>
</organism>
<dbReference type="STRING" id="648757.Rvan_3208"/>
<evidence type="ECO:0000256" key="3">
    <source>
        <dbReference type="ARBA" id="ARBA00022448"/>
    </source>
</evidence>
<keyword evidence="4" id="KW-1003">Cell membrane</keyword>
<feature type="domain" description="ABC transmembrane type-1" evidence="9">
    <location>
        <begin position="150"/>
        <end position="346"/>
    </location>
</feature>
<evidence type="ECO:0000256" key="2">
    <source>
        <dbReference type="ARBA" id="ARBA00010072"/>
    </source>
</evidence>
<evidence type="ECO:0000313" key="11">
    <source>
        <dbReference type="Proteomes" id="UP000001399"/>
    </source>
</evidence>
<dbReference type="InterPro" id="IPR010065">
    <property type="entry name" value="AA_ABC_transptr_permease_3TM"/>
</dbReference>
<dbReference type="Pfam" id="PF00528">
    <property type="entry name" value="BPD_transp_1"/>
    <property type="match status" value="1"/>
</dbReference>
<dbReference type="RefSeq" id="WP_013420763.1">
    <property type="nucleotide sequence ID" value="NC_014664.1"/>
</dbReference>